<feature type="compositionally biased region" description="Low complexity" evidence="10">
    <location>
        <begin position="408"/>
        <end position="420"/>
    </location>
</feature>
<keyword evidence="9" id="KW-0175">Coiled coil</keyword>
<dbReference type="PROSITE" id="PS00137">
    <property type="entry name" value="SUBTILASE_HIS"/>
    <property type="match status" value="1"/>
</dbReference>
<dbReference type="PRINTS" id="PR00723">
    <property type="entry name" value="SUBTILISIN"/>
</dbReference>
<feature type="region of interest" description="Disordered" evidence="10">
    <location>
        <begin position="1"/>
        <end position="31"/>
    </location>
</feature>
<evidence type="ECO:0000256" key="3">
    <source>
        <dbReference type="ARBA" id="ARBA00022729"/>
    </source>
</evidence>
<sequence length="1458" mass="157025">MSDPSTKTSASRLPKPLGIPPSKSPSPTSRGQVIMSGVEAGATIVGLVGYGLTSLKTFYQFISNVKDGPEKVQDLANNLKSLQAAYERIQALGDLPGIFASSPSLTDLLKDCNENIERLQEKIGKLQVQPSDKFPGVVWKRLKMALNDDEIAQDLSILSSYVNKFTLEISVIELPRSWDWKVVIKVTVKQYQRLHGFYSFVPAVSVSRIRPRDSKVFSFVKSGEKQELVRLLASGEASLQDRDDKGATLLHYAFEQPAMCQYLIEHGADVDDVASVGHLLEVNAWEPKEMLAAGWTSEDDRRSLICLIQNGADIHSRDDAGSSIWDAAKKNNKQGSYARDMWDFVLAYCGFHSEVEVFARETPRHAVYRPGWYSRADFEEIWKGMEHLCPYYGDEASGLDCASFISETPSSSRRPSISDSCAPTTSSIDGRDIDQMTPNQQQDLSEDESVKTWLSKSSVSSDMSDSPSVASLQYLGNTEVGFSEEVYENPWAEDELASASSRSISATLRWQGSYLEASSKMRLVTRFTAAAAYCLSLVTSQAVPKTYFVEISKNGPIDGLGVSPESLVERAAELSVPLKVRFEFQDKSVFYGASVSLDNDADAEKLRALPGVENVVPVQQVAHPYRLPENGSPIGSATPGSAASTNGKSNFRPRSVLPRASDVDWNSPHVMTGVDRVHAKGILGEGVRISVIDTGIDWKHPALGGCFGKGCKIEFGSDLVGDGYGGDSGYTMIPGPDPRPGCFDGFHGTHVAGIIGMDVPSNSSTFAGLVGVAPKATLGMYRVFGCSGYTSDDAIVAAMQKSVEDGADVVSISIGGFGTWSGYPGSPLSAAAAALKAKGVAVIAAGGNSGTIGMFSINIPGGSDDALGVASVENSKFPTYPIKDSNSAEFRYGALHPFPEGEYPVAWAGRNTTGYNFGCSASDYPPASSLSEPISDYVLVVKRGYSCSPTQVQQHASAANYTRVLTYPDPTVDDIFIEGHAVPTPSLTADGYIYPMGSTIDDTLSNASKNPGAYKLLVSSQTPLLVDQPGGGSPNNFSSVGPNADFAFKPEIAAPGGMILATFPLMENSGGFGIISGTSMATPYTSGVYALIKSQHPSLSIDEIFELMQTTAKQVKRANTDAVASTVQQGAGLIQAYDAIFSKSVIQPGEFKMIDVREATFIIVNPSESDVTYSFSNNPASGAASFSAGAGRTAEVGFLSEPFSAEVKFGGGDQVTIPAGGTQNMTFQVTLPADMDASLIPIFSGFIGITSSINESFTIPYMGPAYNYSSAPVVGLKPLTDEQRVNALTTARDPFSAPQVFGNSDKKDLGNYRSFNFQYPDYPVAYFTSLQPLRKFRFDIVRASTNFTPTWYGFDPDYKLDNLTETAMVENGTVAGVPILGSIQIQEGWLPRTNYQSSWSYSILDITASRGLGLKKGSYRILLRWLKFFKDEEDPASWESWMSGVVDVLEDTFEPTPP</sequence>
<dbReference type="Proteomes" id="UP001243330">
    <property type="component" value="Unassembled WGS sequence"/>
</dbReference>
<dbReference type="SUPFAM" id="SSF52743">
    <property type="entry name" value="Subtilisin-like"/>
    <property type="match status" value="1"/>
</dbReference>
<evidence type="ECO:0000259" key="12">
    <source>
        <dbReference type="Pfam" id="PF06280"/>
    </source>
</evidence>
<dbReference type="PROSITE" id="PS00138">
    <property type="entry name" value="SUBTILASE_SER"/>
    <property type="match status" value="1"/>
</dbReference>
<dbReference type="InterPro" id="IPR000209">
    <property type="entry name" value="Peptidase_S8/S53_dom"/>
</dbReference>
<evidence type="ECO:0000256" key="6">
    <source>
        <dbReference type="PIRSR" id="PIRSR615500-1"/>
    </source>
</evidence>
<evidence type="ECO:0000256" key="7">
    <source>
        <dbReference type="PROSITE-ProRule" id="PRU01240"/>
    </source>
</evidence>
<dbReference type="Pfam" id="PF00023">
    <property type="entry name" value="Ank"/>
    <property type="match status" value="1"/>
</dbReference>
<dbReference type="InterPro" id="IPR023827">
    <property type="entry name" value="Peptidase_S8_Asp-AS"/>
</dbReference>
<dbReference type="Gene3D" id="1.25.40.20">
    <property type="entry name" value="Ankyrin repeat-containing domain"/>
    <property type="match status" value="1"/>
</dbReference>
<evidence type="ECO:0000259" key="11">
    <source>
        <dbReference type="Pfam" id="PF00082"/>
    </source>
</evidence>
<dbReference type="InterPro" id="IPR036852">
    <property type="entry name" value="Peptidase_S8/S53_dom_sf"/>
</dbReference>
<reference evidence="13" key="1">
    <citation type="submission" date="2023-01" db="EMBL/GenBank/DDBJ databases">
        <title>Colletotrichum chrysophilum M932 genome sequence.</title>
        <authorList>
            <person name="Baroncelli R."/>
        </authorList>
    </citation>
    <scope>NUCLEOTIDE SEQUENCE</scope>
    <source>
        <strain evidence="13">M932</strain>
    </source>
</reference>
<dbReference type="GO" id="GO:0016020">
    <property type="term" value="C:membrane"/>
    <property type="evidence" value="ECO:0007669"/>
    <property type="project" value="InterPro"/>
</dbReference>
<feature type="domain" description="C5a peptidase/Subtilisin-like protease SBT2-like Fn3-like" evidence="12">
    <location>
        <begin position="1158"/>
        <end position="1262"/>
    </location>
</feature>
<dbReference type="Pfam" id="PF06280">
    <property type="entry name" value="fn3_5"/>
    <property type="match status" value="1"/>
</dbReference>
<evidence type="ECO:0000256" key="8">
    <source>
        <dbReference type="RuleBase" id="RU003355"/>
    </source>
</evidence>
<dbReference type="Pfam" id="PF00082">
    <property type="entry name" value="Peptidase_S8"/>
    <property type="match status" value="1"/>
</dbReference>
<dbReference type="PANTHER" id="PTHR43806:SF66">
    <property type="entry name" value="SERIN ENDOPEPTIDASE"/>
    <property type="match status" value="1"/>
</dbReference>
<comment type="caution">
    <text evidence="13">The sequence shown here is derived from an EMBL/GenBank/DDBJ whole genome shotgun (WGS) entry which is preliminary data.</text>
</comment>
<dbReference type="InterPro" id="IPR010435">
    <property type="entry name" value="C5a/SBT2-like_Fn3"/>
</dbReference>
<name>A0AAD9A2E3_9PEZI</name>
<dbReference type="EMBL" id="JAQOWY010000587">
    <property type="protein sequence ID" value="KAK1840176.1"/>
    <property type="molecule type" value="Genomic_DNA"/>
</dbReference>
<dbReference type="Gene3D" id="3.40.50.200">
    <property type="entry name" value="Peptidase S8/S53 domain"/>
    <property type="match status" value="2"/>
</dbReference>
<protein>
    <submittedName>
        <fullName evidence="13">Subtilisin-like protease</fullName>
    </submittedName>
</protein>
<feature type="coiled-coil region" evidence="9">
    <location>
        <begin position="72"/>
        <end position="129"/>
    </location>
</feature>
<dbReference type="PROSITE" id="PS00136">
    <property type="entry name" value="SUBTILASE_ASP"/>
    <property type="match status" value="1"/>
</dbReference>
<evidence type="ECO:0000256" key="10">
    <source>
        <dbReference type="SAM" id="MobiDB-lite"/>
    </source>
</evidence>
<feature type="compositionally biased region" description="Polar residues" evidence="10">
    <location>
        <begin position="1"/>
        <end position="11"/>
    </location>
</feature>
<keyword evidence="14" id="KW-1185">Reference proteome</keyword>
<dbReference type="SUPFAM" id="SSF48403">
    <property type="entry name" value="Ankyrin repeat"/>
    <property type="match status" value="1"/>
</dbReference>
<feature type="active site" description="Charge relay system" evidence="6 7">
    <location>
        <position position="747"/>
    </location>
</feature>
<dbReference type="InterPro" id="IPR050131">
    <property type="entry name" value="Peptidase_S8_subtilisin-like"/>
</dbReference>
<evidence type="ECO:0000313" key="13">
    <source>
        <dbReference type="EMBL" id="KAK1840176.1"/>
    </source>
</evidence>
<dbReference type="PROSITE" id="PS51892">
    <property type="entry name" value="SUBTILASE"/>
    <property type="match status" value="1"/>
</dbReference>
<evidence type="ECO:0000256" key="1">
    <source>
        <dbReference type="ARBA" id="ARBA00011073"/>
    </source>
</evidence>
<keyword evidence="3" id="KW-0732">Signal</keyword>
<evidence type="ECO:0000256" key="9">
    <source>
        <dbReference type="SAM" id="Coils"/>
    </source>
</evidence>
<accession>A0AAD9A2E3</accession>
<feature type="active site" description="Charge relay system" evidence="6 7">
    <location>
        <position position="1079"/>
    </location>
</feature>
<feature type="region of interest" description="Disordered" evidence="10">
    <location>
        <begin position="626"/>
        <end position="654"/>
    </location>
</feature>
<dbReference type="GO" id="GO:0004252">
    <property type="term" value="F:serine-type endopeptidase activity"/>
    <property type="evidence" value="ECO:0007669"/>
    <property type="project" value="UniProtKB-UniRule"/>
</dbReference>
<keyword evidence="2 7" id="KW-0645">Protease</keyword>
<feature type="region of interest" description="Disordered" evidence="10">
    <location>
        <begin position="408"/>
        <end position="448"/>
    </location>
</feature>
<feature type="compositionally biased region" description="Polar residues" evidence="10">
    <location>
        <begin position="633"/>
        <end position="649"/>
    </location>
</feature>
<evidence type="ECO:0000256" key="4">
    <source>
        <dbReference type="ARBA" id="ARBA00022801"/>
    </source>
</evidence>
<organism evidence="13 14">
    <name type="scientific">Colletotrichum chrysophilum</name>
    <dbReference type="NCBI Taxonomy" id="1836956"/>
    <lineage>
        <taxon>Eukaryota</taxon>
        <taxon>Fungi</taxon>
        <taxon>Dikarya</taxon>
        <taxon>Ascomycota</taxon>
        <taxon>Pezizomycotina</taxon>
        <taxon>Sordariomycetes</taxon>
        <taxon>Hypocreomycetidae</taxon>
        <taxon>Glomerellales</taxon>
        <taxon>Glomerellaceae</taxon>
        <taxon>Colletotrichum</taxon>
        <taxon>Colletotrichum gloeosporioides species complex</taxon>
    </lineage>
</organism>
<gene>
    <name evidence="13" type="ORF">CCHR01_17205</name>
</gene>
<dbReference type="GO" id="GO:0006508">
    <property type="term" value="P:proteolysis"/>
    <property type="evidence" value="ECO:0007669"/>
    <property type="project" value="UniProtKB-KW"/>
</dbReference>
<evidence type="ECO:0000256" key="2">
    <source>
        <dbReference type="ARBA" id="ARBA00022670"/>
    </source>
</evidence>
<keyword evidence="4 7" id="KW-0378">Hydrolase</keyword>
<feature type="domain" description="Peptidase S8/S53" evidence="11">
    <location>
        <begin position="684"/>
        <end position="1119"/>
    </location>
</feature>
<keyword evidence="5 7" id="KW-0720">Serine protease</keyword>
<dbReference type="InterPro" id="IPR022398">
    <property type="entry name" value="Peptidase_S8_His-AS"/>
</dbReference>
<dbReference type="InterPro" id="IPR036770">
    <property type="entry name" value="Ankyrin_rpt-contain_sf"/>
</dbReference>
<feature type="active site" description="Charge relay system" evidence="6 7">
    <location>
        <position position="693"/>
    </location>
</feature>
<evidence type="ECO:0000313" key="14">
    <source>
        <dbReference type="Proteomes" id="UP001243330"/>
    </source>
</evidence>
<dbReference type="InterPro" id="IPR015500">
    <property type="entry name" value="Peptidase_S8_subtilisin-rel"/>
</dbReference>
<proteinExistence type="inferred from homology"/>
<dbReference type="InterPro" id="IPR023828">
    <property type="entry name" value="Peptidase_S8_Ser-AS"/>
</dbReference>
<comment type="similarity">
    <text evidence="1 7 8">Belongs to the peptidase S8 family.</text>
</comment>
<dbReference type="PANTHER" id="PTHR43806">
    <property type="entry name" value="PEPTIDASE S8"/>
    <property type="match status" value="1"/>
</dbReference>
<evidence type="ECO:0000256" key="5">
    <source>
        <dbReference type="ARBA" id="ARBA00022825"/>
    </source>
</evidence>
<dbReference type="InterPro" id="IPR002110">
    <property type="entry name" value="Ankyrin_rpt"/>
</dbReference>